<dbReference type="SUPFAM" id="SSF51445">
    <property type="entry name" value="(Trans)glycosidases"/>
    <property type="match status" value="1"/>
</dbReference>
<keyword evidence="2 5" id="KW-0378">Hydrolase</keyword>
<dbReference type="InterPro" id="IPR036881">
    <property type="entry name" value="Glyco_hydro_3_C_sf"/>
</dbReference>
<evidence type="ECO:0000313" key="6">
    <source>
        <dbReference type="Proteomes" id="UP000000245"/>
    </source>
</evidence>
<dbReference type="CAZy" id="GH3">
    <property type="family name" value="Glycoside Hydrolase Family 3"/>
</dbReference>
<evidence type="ECO:0000313" key="5">
    <source>
        <dbReference type="EMBL" id="ABQ29792.1"/>
    </source>
</evidence>
<organism evidence="5 6">
    <name type="scientific">Acidiphilium cryptum (strain JF-5)</name>
    <dbReference type="NCBI Taxonomy" id="349163"/>
    <lineage>
        <taxon>Bacteria</taxon>
        <taxon>Pseudomonadati</taxon>
        <taxon>Pseudomonadota</taxon>
        <taxon>Alphaproteobacteria</taxon>
        <taxon>Acetobacterales</taxon>
        <taxon>Acidocellaceae</taxon>
        <taxon>Acidiphilium</taxon>
    </lineage>
</organism>
<dbReference type="InterPro" id="IPR026891">
    <property type="entry name" value="Fn3-like"/>
</dbReference>
<feature type="domain" description="Fibronectin type III-like" evidence="4">
    <location>
        <begin position="724"/>
        <end position="791"/>
    </location>
</feature>
<dbReference type="Pfam" id="PF01915">
    <property type="entry name" value="Glyco_hydro_3_C"/>
    <property type="match status" value="1"/>
</dbReference>
<gene>
    <name evidence="5" type="ordered locus">Acry_0568</name>
</gene>
<dbReference type="Pfam" id="PF00933">
    <property type="entry name" value="Glyco_hydro_3"/>
    <property type="match status" value="1"/>
</dbReference>
<dbReference type="Gene3D" id="2.60.120.380">
    <property type="match status" value="1"/>
</dbReference>
<dbReference type="AlphaFoldDB" id="A5FW10"/>
<dbReference type="SMART" id="SM01217">
    <property type="entry name" value="Fn3_like"/>
    <property type="match status" value="1"/>
</dbReference>
<dbReference type="eggNOG" id="COG1361">
    <property type="taxonomic scope" value="Bacteria"/>
</dbReference>
<comment type="similarity">
    <text evidence="1">Belongs to the glycosyl hydrolase 3 family.</text>
</comment>
<dbReference type="PANTHER" id="PTHR42715:SF10">
    <property type="entry name" value="BETA-GLUCOSIDASE"/>
    <property type="match status" value="1"/>
</dbReference>
<dbReference type="InterPro" id="IPR001764">
    <property type="entry name" value="Glyco_hydro_3_N"/>
</dbReference>
<dbReference type="PANTHER" id="PTHR42715">
    <property type="entry name" value="BETA-GLUCOSIDASE"/>
    <property type="match status" value="1"/>
</dbReference>
<reference evidence="5 6" key="1">
    <citation type="submission" date="2007-05" db="EMBL/GenBank/DDBJ databases">
        <title>Complete sequence of chromosome of Acidiphilium cryptum JF-5.</title>
        <authorList>
            <consortium name="US DOE Joint Genome Institute"/>
            <person name="Copeland A."/>
            <person name="Lucas S."/>
            <person name="Lapidus A."/>
            <person name="Barry K."/>
            <person name="Detter J.C."/>
            <person name="Glavina del Rio T."/>
            <person name="Hammon N."/>
            <person name="Israni S."/>
            <person name="Dalin E."/>
            <person name="Tice H."/>
            <person name="Pitluck S."/>
            <person name="Sims D."/>
            <person name="Brettin T."/>
            <person name="Bruce D."/>
            <person name="Han C."/>
            <person name="Schmutz J."/>
            <person name="Larimer F."/>
            <person name="Land M."/>
            <person name="Hauser L."/>
            <person name="Kyrpides N."/>
            <person name="Kim E."/>
            <person name="Magnuson T."/>
            <person name="Richardson P."/>
        </authorList>
    </citation>
    <scope>NUCLEOTIDE SEQUENCE [LARGE SCALE GENOMIC DNA]</scope>
    <source>
        <strain evidence="5 6">JF-5</strain>
    </source>
</reference>
<dbReference type="InterPro" id="IPR002772">
    <property type="entry name" value="Glyco_hydro_3_C"/>
</dbReference>
<dbReference type="Gene3D" id="2.60.40.10">
    <property type="entry name" value="Immunoglobulins"/>
    <property type="match status" value="2"/>
</dbReference>
<accession>A5FW10</accession>
<dbReference type="KEGG" id="acr:Acry_0568"/>
<dbReference type="Gene3D" id="3.20.20.300">
    <property type="entry name" value="Glycoside hydrolase, family 3, N-terminal domain"/>
    <property type="match status" value="1"/>
</dbReference>
<sequence length="927" mass="97363">MRRMPLAALLSLSAILAVRAAHAAPQAAGCAWRNDHLSTARRTALLLHALTPGDETDLIAGAGTHEPYVFYTRGLKRFCIPPMGLEDGPAGVGDKLGGVTALPAGVALAATWDPSLARRYGAVIGAEQKAKGTAVDLGPTVNIDRDPRWGRSFESLSEDPYLAARIGVAEIRGIQSTGVMAQVKHFAVYNQETYRNTPEDDVIVSPRALHEIYLPAFRAAVRRAHVASIMCGYATIGGHESCGDKALLTGVLRADWGFRGFVTSDYQAIHATADAAAGADMEQPFATYFGARLTQAVAAGKLARSVPETMTRHILAEMFRFRLFDHPPQGSTTAIVATRADRLAATRIAEAGTVLLKNDGNVLPLDPGHGGTIAVIGPAASIQPVYAGGGSANVVPMQPVPPLAGIDHAPGMTRHVDYVAGLPADKALTPIPPSALSGPFRPTPLHGSFQAVLTAPETGTYVLGITNPCHCYAPTDLSLDGRELLSDPGTPPVSTYSAAVQLRKGERYRLGVTGAASRLTWATPSTLRPDIARAVAAARRAAVAIVVVADDTESEAADRPDLDLPSAQNRLIEAVSSANPHTVVVIDAGAPVAMPWLGKVAAVVDAWYPGETNGTALAAILFGKADPGGHLPVTFPAHLADMPTAPVARFPGTGGRVDYSEGIDVGYRWYSAHHVRPLFPFGFGLSYTHFAFSDLKVVSGPGDGTRPVVVSALVTNAGKVAGSDVAQLYLRFPRSAGEAPLKLVGFRRVRLAPGQSKRLRFTVTPRQTWWWHGSGWTASPGTYRLYLGDAADDAHLAQRVSFPMPQTVGARNVLVEAPEQAIPGQPVKVKVSLSAGGEATLRHVRLRLDAPAGWRVSAIGSAAGEGIQPGEAVRATFTVTPPGWAAAGTYALRAVAQLGARHCTRGADAGCVTATRDSGAMITLAAR</sequence>
<protein>
    <submittedName>
        <fullName evidence="5">Glycoside hydrolase, family 3 domain protein</fullName>
    </submittedName>
</protein>
<dbReference type="GO" id="GO:0004553">
    <property type="term" value="F:hydrolase activity, hydrolyzing O-glycosyl compounds"/>
    <property type="evidence" value="ECO:0007669"/>
    <property type="project" value="InterPro"/>
</dbReference>
<dbReference type="GO" id="GO:0005975">
    <property type="term" value="P:carbohydrate metabolic process"/>
    <property type="evidence" value="ECO:0007669"/>
    <property type="project" value="InterPro"/>
</dbReference>
<dbReference type="Proteomes" id="UP000000245">
    <property type="component" value="Chromosome"/>
</dbReference>
<name>A5FW10_ACICJ</name>
<dbReference type="InterPro" id="IPR050288">
    <property type="entry name" value="Cellulose_deg_GH3"/>
</dbReference>
<dbReference type="EMBL" id="CP000697">
    <property type="protein sequence ID" value="ABQ29792.1"/>
    <property type="molecule type" value="Genomic_DNA"/>
</dbReference>
<dbReference type="InterPro" id="IPR013783">
    <property type="entry name" value="Ig-like_fold"/>
</dbReference>
<dbReference type="STRING" id="349163.Acry_0568"/>
<dbReference type="RefSeq" id="WP_011941612.1">
    <property type="nucleotide sequence ID" value="NC_009484.1"/>
</dbReference>
<dbReference type="SUPFAM" id="SSF52279">
    <property type="entry name" value="Beta-D-glucan exohydrolase, C-terminal domain"/>
    <property type="match status" value="1"/>
</dbReference>
<evidence type="ECO:0000256" key="1">
    <source>
        <dbReference type="ARBA" id="ARBA00005336"/>
    </source>
</evidence>
<evidence type="ECO:0000259" key="4">
    <source>
        <dbReference type="SMART" id="SM01217"/>
    </source>
</evidence>
<dbReference type="Gene3D" id="3.40.50.1700">
    <property type="entry name" value="Glycoside hydrolase family 3 C-terminal domain"/>
    <property type="match status" value="1"/>
</dbReference>
<dbReference type="InterPro" id="IPR017853">
    <property type="entry name" value="GH"/>
</dbReference>
<feature type="signal peptide" evidence="3">
    <location>
        <begin position="1"/>
        <end position="23"/>
    </location>
</feature>
<evidence type="ECO:0000256" key="2">
    <source>
        <dbReference type="ARBA" id="ARBA00022801"/>
    </source>
</evidence>
<keyword evidence="3" id="KW-0732">Signal</keyword>
<dbReference type="InterPro" id="IPR018905">
    <property type="entry name" value="A-galactase_NEW3"/>
</dbReference>
<dbReference type="eggNOG" id="COG1472">
    <property type="taxonomic scope" value="Bacteria"/>
</dbReference>
<dbReference type="Pfam" id="PF10633">
    <property type="entry name" value="NPCBM_assoc"/>
    <property type="match status" value="1"/>
</dbReference>
<keyword evidence="6" id="KW-1185">Reference proteome</keyword>
<dbReference type="HOGENOM" id="CLU_004542_4_2_5"/>
<evidence type="ECO:0000256" key="3">
    <source>
        <dbReference type="SAM" id="SignalP"/>
    </source>
</evidence>
<feature type="chain" id="PRO_5002683062" evidence="3">
    <location>
        <begin position="24"/>
        <end position="927"/>
    </location>
</feature>
<dbReference type="Pfam" id="PF14310">
    <property type="entry name" value="Fn3-like"/>
    <property type="match status" value="1"/>
</dbReference>
<proteinExistence type="inferred from homology"/>
<dbReference type="PRINTS" id="PR00133">
    <property type="entry name" value="GLHYDRLASE3"/>
</dbReference>
<dbReference type="InterPro" id="IPR036962">
    <property type="entry name" value="Glyco_hydro_3_N_sf"/>
</dbReference>